<protein>
    <submittedName>
        <fullName evidence="1">Uncharacterized protein</fullName>
    </submittedName>
</protein>
<keyword evidence="3" id="KW-1185">Reference proteome</keyword>
<comment type="caution">
    <text evidence="1">The sequence shown here is derived from an EMBL/GenBank/DDBJ whole genome shotgun (WGS) entry which is preliminary data.</text>
</comment>
<evidence type="ECO:0000313" key="4">
    <source>
        <dbReference type="Proteomes" id="UP001160483"/>
    </source>
</evidence>
<name>A0AAU9LA83_9STRA</name>
<dbReference type="EMBL" id="CAKKTJ010000334">
    <property type="protein sequence ID" value="CAH0482420.1"/>
    <property type="molecule type" value="Genomic_DNA"/>
</dbReference>
<dbReference type="Proteomes" id="UP001158986">
    <property type="component" value="Unassembled WGS sequence"/>
</dbReference>
<organism evidence="1 4">
    <name type="scientific">Peronospora belbahrii</name>
    <dbReference type="NCBI Taxonomy" id="622444"/>
    <lineage>
        <taxon>Eukaryota</taxon>
        <taxon>Sar</taxon>
        <taxon>Stramenopiles</taxon>
        <taxon>Oomycota</taxon>
        <taxon>Peronosporomycetes</taxon>
        <taxon>Peronosporales</taxon>
        <taxon>Peronosporaceae</taxon>
        <taxon>Peronospora</taxon>
    </lineage>
</organism>
<sequence>MRTLSAYCNALSFIVQSTGRKLQPDEIVCNFDTDLFKALHGRFPIAIVRGSMYRLKQACRTKMEQLKISDDAINLAMEKGVLDMLATIPSGRVATAGISWVKQQMKTKCASANVPYMQSQWRLFWLYFRNTWCRQFSPEVWNMHGLSNRIIARTNNPLEQLQKEVDVALPCLIRN</sequence>
<dbReference type="AlphaFoldDB" id="A0AAU9LA83"/>
<gene>
    <name evidence="2" type="ORF">PBS001_LOCUS8941</name>
    <name evidence="1" type="ORF">PBS003_LOCUS9014</name>
</gene>
<reference evidence="1 3" key="1">
    <citation type="submission" date="2021-11" db="EMBL/GenBank/DDBJ databases">
        <authorList>
            <person name="Islam A."/>
            <person name="Islam S."/>
            <person name="Flora M.S."/>
            <person name="Rahman M."/>
            <person name="Ziaur R.M."/>
            <person name="Epstein J.H."/>
            <person name="Hassan M."/>
            <person name="Klassen M."/>
            <person name="Woodard K."/>
            <person name="Webb A."/>
            <person name="Webby R.J."/>
            <person name="El Zowalaty M.E."/>
        </authorList>
    </citation>
    <scope>NUCLEOTIDE SEQUENCE</scope>
    <source>
        <strain evidence="2">Pbs1</strain>
        <strain evidence="1">Pbs3</strain>
    </source>
</reference>
<evidence type="ECO:0000313" key="1">
    <source>
        <dbReference type="EMBL" id="CAH0482420.1"/>
    </source>
</evidence>
<evidence type="ECO:0000313" key="2">
    <source>
        <dbReference type="EMBL" id="CAH0522512.1"/>
    </source>
</evidence>
<proteinExistence type="predicted"/>
<evidence type="ECO:0000313" key="3">
    <source>
        <dbReference type="Proteomes" id="UP001158986"/>
    </source>
</evidence>
<dbReference type="Proteomes" id="UP001160483">
    <property type="component" value="Unassembled WGS sequence"/>
</dbReference>
<dbReference type="EMBL" id="CAKLCB010000390">
    <property type="protein sequence ID" value="CAH0522512.1"/>
    <property type="molecule type" value="Genomic_DNA"/>
</dbReference>
<accession>A0AAU9LA83</accession>